<dbReference type="Gene3D" id="3.40.50.1820">
    <property type="entry name" value="alpha/beta hydrolase"/>
    <property type="match status" value="1"/>
</dbReference>
<dbReference type="InterPro" id="IPR029058">
    <property type="entry name" value="AB_hydrolase_fold"/>
</dbReference>
<keyword evidence="3" id="KW-0808">Transferase</keyword>
<dbReference type="AlphaFoldDB" id="A0A1Q9F099"/>
<organism evidence="3 4">
    <name type="scientific">Symbiodinium microadriaticum</name>
    <name type="common">Dinoflagellate</name>
    <name type="synonym">Zooxanthella microadriatica</name>
    <dbReference type="NCBI Taxonomy" id="2951"/>
    <lineage>
        <taxon>Eukaryota</taxon>
        <taxon>Sar</taxon>
        <taxon>Alveolata</taxon>
        <taxon>Dinophyceae</taxon>
        <taxon>Suessiales</taxon>
        <taxon>Symbiodiniaceae</taxon>
        <taxon>Symbiodinium</taxon>
    </lineage>
</organism>
<dbReference type="PANTHER" id="PTHR43215:SF14">
    <property type="entry name" value="RADIAL SPOKE HEAD 1 HOMOLOG"/>
    <property type="match status" value="1"/>
</dbReference>
<keyword evidence="4" id="KW-1185">Reference proteome</keyword>
<proteinExistence type="predicted"/>
<dbReference type="InterPro" id="IPR003409">
    <property type="entry name" value="MORN"/>
</dbReference>
<dbReference type="Pfam" id="PF01764">
    <property type="entry name" value="Lipase_3"/>
    <property type="match status" value="1"/>
</dbReference>
<dbReference type="SMART" id="SM00698">
    <property type="entry name" value="MORN"/>
    <property type="match status" value="6"/>
</dbReference>
<name>A0A1Q9F099_SYMMI</name>
<dbReference type="Pfam" id="PF02493">
    <property type="entry name" value="MORN"/>
    <property type="match status" value="7"/>
</dbReference>
<dbReference type="InterPro" id="IPR002921">
    <property type="entry name" value="Fungal_lipase-type"/>
</dbReference>
<accession>A0A1Q9F099</accession>
<keyword evidence="1" id="KW-0677">Repeat</keyword>
<keyword evidence="3" id="KW-0418">Kinase</keyword>
<dbReference type="Gene3D" id="2.20.110.10">
    <property type="entry name" value="Histone H3 K4-specific methyltransferase SET7/9 N-terminal domain"/>
    <property type="match status" value="3"/>
</dbReference>
<evidence type="ECO:0000256" key="1">
    <source>
        <dbReference type="ARBA" id="ARBA00022737"/>
    </source>
</evidence>
<gene>
    <name evidence="3" type="primary">PIP5K1</name>
    <name evidence="3" type="ORF">AK812_SmicGene2915</name>
</gene>
<dbReference type="GO" id="GO:0006629">
    <property type="term" value="P:lipid metabolic process"/>
    <property type="evidence" value="ECO:0007669"/>
    <property type="project" value="InterPro"/>
</dbReference>
<reference evidence="3 4" key="1">
    <citation type="submission" date="2016-02" db="EMBL/GenBank/DDBJ databases">
        <title>Genome analysis of coral dinoflagellate symbionts highlights evolutionary adaptations to a symbiotic lifestyle.</title>
        <authorList>
            <person name="Aranda M."/>
            <person name="Li Y."/>
            <person name="Liew Y.J."/>
            <person name="Baumgarten S."/>
            <person name="Simakov O."/>
            <person name="Wilson M."/>
            <person name="Piel J."/>
            <person name="Ashoor H."/>
            <person name="Bougouffa S."/>
            <person name="Bajic V.B."/>
            <person name="Ryu T."/>
            <person name="Ravasi T."/>
            <person name="Bayer T."/>
            <person name="Micklem G."/>
            <person name="Kim H."/>
            <person name="Bhak J."/>
            <person name="Lajeunesse T.C."/>
            <person name="Voolstra C.R."/>
        </authorList>
    </citation>
    <scope>NUCLEOTIDE SEQUENCE [LARGE SCALE GENOMIC DNA]</scope>
    <source>
        <strain evidence="3 4">CCMP2467</strain>
    </source>
</reference>
<dbReference type="SUPFAM" id="SSF82185">
    <property type="entry name" value="Histone H3 K4-specific methyltransferase SET7/9 N-terminal domain"/>
    <property type="match status" value="2"/>
</dbReference>
<protein>
    <submittedName>
        <fullName evidence="3">Phosphatidylinositol 4-phosphate 5-kinase 1</fullName>
    </submittedName>
</protein>
<evidence type="ECO:0000313" key="3">
    <source>
        <dbReference type="EMBL" id="OLQ13095.1"/>
    </source>
</evidence>
<dbReference type="EMBL" id="LSRX01000033">
    <property type="protein sequence ID" value="OLQ13095.1"/>
    <property type="molecule type" value="Genomic_DNA"/>
</dbReference>
<evidence type="ECO:0000313" key="4">
    <source>
        <dbReference type="Proteomes" id="UP000186817"/>
    </source>
</evidence>
<feature type="domain" description="Fungal lipase-type" evidence="2">
    <location>
        <begin position="106"/>
        <end position="243"/>
    </location>
</feature>
<dbReference type="OrthoDB" id="426718at2759"/>
<dbReference type="SUPFAM" id="SSF53474">
    <property type="entry name" value="alpha/beta-Hydrolases"/>
    <property type="match status" value="1"/>
</dbReference>
<dbReference type="GO" id="GO:0016301">
    <property type="term" value="F:kinase activity"/>
    <property type="evidence" value="ECO:0007669"/>
    <property type="project" value="UniProtKB-KW"/>
</dbReference>
<dbReference type="GO" id="GO:0005829">
    <property type="term" value="C:cytosol"/>
    <property type="evidence" value="ECO:0007669"/>
    <property type="project" value="TreeGrafter"/>
</dbReference>
<comment type="caution">
    <text evidence="3">The sequence shown here is derived from an EMBL/GenBank/DDBJ whole genome shotgun (WGS) entry which is preliminary data.</text>
</comment>
<sequence length="591" mass="65158">MCLSSCRLKLNLLFSTPCGDLHPYRAMRAVVVAVLHALAARLSEWIYDGDASLHQLPPWLDINESRVNLSYTIASRIEPTGTSSLRCDSLFVDLQGAEESYRILAVIFRGTTTAQDWIANAGALPDYDKFKDIGIGVHAGWKAVATYPEYVNRLRSAILDEASGTGLDSVLFTGHSLGGAVAQVAAWLAYTDSPTDHQQIHRENREEAAPGVLQAQADALHWTERRCTNYVRNNDLVPRLPGNVGFIQKMWDRVPFAVRMLLDLGAAPLPLDLGTLLKQDMGLGVYAPLCTTRLLIPGGGYENIGRTAAKRILETHRPRDPSVSDTYLGVMERNGFMAAQNEHRAKAYVNMVYRAMGARDYAHGHHDSFVEVAERRKEYAGQQQRGLFHGQGRLTYTDSAGKHQYAGEFMEGKYHGHGRLTFPEANGNSVYDGEFESGRFHGQGGILHACGEKSTGQFKNGYLHNGRGIRMSADDTWFLGGIVEGKYQGEGWLKLPNGGEYQGTFEQGLFEGRGTKKLPDGEQYTGQFRQGQYHGVGRLILPTGAKYDGLFVKGKFHGEGHLAHADGRQEKGTFKDGKLHIGTISEAPDSQ</sequence>
<dbReference type="Proteomes" id="UP000186817">
    <property type="component" value="Unassembled WGS sequence"/>
</dbReference>
<evidence type="ECO:0000259" key="2">
    <source>
        <dbReference type="Pfam" id="PF01764"/>
    </source>
</evidence>
<dbReference type="PANTHER" id="PTHR43215">
    <property type="entry name" value="RADIAL SPOKE HEAD 1 HOMOLOG"/>
    <property type="match status" value="1"/>
</dbReference>